<dbReference type="Proteomes" id="UP000315289">
    <property type="component" value="Unassembled WGS sequence"/>
</dbReference>
<organism evidence="2 3">
    <name type="scientific">Candidatus Nitrosocosmicus arcticus</name>
    <dbReference type="NCBI Taxonomy" id="2035267"/>
    <lineage>
        <taxon>Archaea</taxon>
        <taxon>Nitrososphaerota</taxon>
        <taxon>Nitrososphaeria</taxon>
        <taxon>Nitrososphaerales</taxon>
        <taxon>Nitrososphaeraceae</taxon>
        <taxon>Candidatus Nitrosocosmicus</taxon>
    </lineage>
</organism>
<dbReference type="EMBL" id="VOAH01000007">
    <property type="protein sequence ID" value="TVP40501.1"/>
    <property type="molecule type" value="Genomic_DNA"/>
</dbReference>
<keyword evidence="1" id="KW-0472">Membrane</keyword>
<comment type="caution">
    <text evidence="2">The sequence shown here is derived from an EMBL/GenBank/DDBJ whole genome shotgun (WGS) entry which is preliminary data.</text>
</comment>
<keyword evidence="1" id="KW-1133">Transmembrane helix</keyword>
<accession>A0A557SV97</accession>
<evidence type="ECO:0000256" key="1">
    <source>
        <dbReference type="SAM" id="Phobius"/>
    </source>
</evidence>
<keyword evidence="1" id="KW-0812">Transmembrane</keyword>
<feature type="transmembrane region" description="Helical" evidence="1">
    <location>
        <begin position="5"/>
        <end position="24"/>
    </location>
</feature>
<proteinExistence type="predicted"/>
<sequence length="172" mass="18688">MYSYILTYCFYSIILNFKLMFNSLANHKRIVLLSATLFAATLLLFGAYSFNGINAQSLEKITIGLNSATFGPLTSNPSLNQVKLLVDYQTKDLSLVDSTINGVMQVFAPNGTLLKTSSYPNGFTITESGIIQFATSFADPSLTSVKTNVTLTDLNKTETLSNPLSSDVALTL</sequence>
<reference evidence="2 3" key="1">
    <citation type="journal article" date="2019" name="Front. Microbiol.">
        <title>Ammonia Oxidation by the Arctic Terrestrial Thaumarchaeote Candidatus Nitrosocosmicus arcticus Is Stimulated by Increasing Temperatures.</title>
        <authorList>
            <person name="Alves R.J.E."/>
            <person name="Kerou M."/>
            <person name="Zappe A."/>
            <person name="Bittner R."/>
            <person name="Abby S.S."/>
            <person name="Schmidt H.A."/>
            <person name="Pfeifer K."/>
            <person name="Schleper C."/>
        </authorList>
    </citation>
    <scope>NUCLEOTIDE SEQUENCE [LARGE SCALE GENOMIC DNA]</scope>
    <source>
        <strain evidence="2 3">Kfb</strain>
    </source>
</reference>
<name>A0A557SV97_9ARCH</name>
<feature type="transmembrane region" description="Helical" evidence="1">
    <location>
        <begin position="30"/>
        <end position="50"/>
    </location>
</feature>
<evidence type="ECO:0000313" key="3">
    <source>
        <dbReference type="Proteomes" id="UP000315289"/>
    </source>
</evidence>
<dbReference type="AlphaFoldDB" id="A0A557SV97"/>
<keyword evidence="3" id="KW-1185">Reference proteome</keyword>
<gene>
    <name evidence="2" type="ORF">NARC_70079</name>
</gene>
<protein>
    <submittedName>
        <fullName evidence="2">Uncharacterized protein</fullName>
    </submittedName>
</protein>
<evidence type="ECO:0000313" key="2">
    <source>
        <dbReference type="EMBL" id="TVP40501.1"/>
    </source>
</evidence>